<evidence type="ECO:0000313" key="5">
    <source>
        <dbReference type="Proteomes" id="UP001162131"/>
    </source>
</evidence>
<dbReference type="InterPro" id="IPR018247">
    <property type="entry name" value="EF_Hand_1_Ca_BS"/>
</dbReference>
<evidence type="ECO:0000259" key="3">
    <source>
        <dbReference type="PROSITE" id="PS50222"/>
    </source>
</evidence>
<sequence>MGNKTSKLQEIPKLKSAEIEEFSKQTLFTHEQIEKLYTHFYKISSLETDDGVIDFSEFCLNLHNPPESVLCEGVFHLFDANNDGTINFREFLIGISTFMIPKEDLYIRIPATRLKEQIEVSYRMFSGMRNKIYLKDVKKMMTSAITDNHSINLDNGMIEAIVDRTFSDLECEEDSHGIYIDANSYKKMILKNPEMLKWLSIDIEKATKSIKTFMRKSKARCL</sequence>
<feature type="domain" description="EF-hand" evidence="3">
    <location>
        <begin position="66"/>
        <end position="101"/>
    </location>
</feature>
<dbReference type="GO" id="GO:0005509">
    <property type="term" value="F:calcium ion binding"/>
    <property type="evidence" value="ECO:0007669"/>
    <property type="project" value="InterPro"/>
</dbReference>
<dbReference type="PANTHER" id="PTHR23056">
    <property type="entry name" value="CALCINEURIN B"/>
    <property type="match status" value="1"/>
</dbReference>
<reference evidence="4" key="1">
    <citation type="submission" date="2021-09" db="EMBL/GenBank/DDBJ databases">
        <authorList>
            <consortium name="AG Swart"/>
            <person name="Singh M."/>
            <person name="Singh A."/>
            <person name="Seah K."/>
            <person name="Emmerich C."/>
        </authorList>
    </citation>
    <scope>NUCLEOTIDE SEQUENCE</scope>
    <source>
        <strain evidence="4">ATCC30299</strain>
    </source>
</reference>
<evidence type="ECO:0000256" key="2">
    <source>
        <dbReference type="ARBA" id="ARBA00022837"/>
    </source>
</evidence>
<dbReference type="InterPro" id="IPR045198">
    <property type="entry name" value="CNBL1-10"/>
</dbReference>
<dbReference type="GO" id="GO:0019900">
    <property type="term" value="F:kinase binding"/>
    <property type="evidence" value="ECO:0007669"/>
    <property type="project" value="InterPro"/>
</dbReference>
<dbReference type="Proteomes" id="UP001162131">
    <property type="component" value="Unassembled WGS sequence"/>
</dbReference>
<protein>
    <recommendedName>
        <fullName evidence="3">EF-hand domain-containing protein</fullName>
    </recommendedName>
</protein>
<evidence type="ECO:0000313" key="4">
    <source>
        <dbReference type="EMBL" id="CAG9330335.1"/>
    </source>
</evidence>
<keyword evidence="5" id="KW-1185">Reference proteome</keyword>
<dbReference type="InterPro" id="IPR002048">
    <property type="entry name" value="EF_hand_dom"/>
</dbReference>
<name>A0AAU9JZI6_9CILI</name>
<dbReference type="EMBL" id="CAJZBQ010000051">
    <property type="protein sequence ID" value="CAG9330335.1"/>
    <property type="molecule type" value="Genomic_DNA"/>
</dbReference>
<accession>A0AAU9JZI6</accession>
<evidence type="ECO:0000256" key="1">
    <source>
        <dbReference type="ARBA" id="ARBA00022737"/>
    </source>
</evidence>
<gene>
    <name evidence="4" type="ORF">BSTOLATCC_MIC50928</name>
</gene>
<dbReference type="InterPro" id="IPR011992">
    <property type="entry name" value="EF-hand-dom_pair"/>
</dbReference>
<dbReference type="SUPFAM" id="SSF47473">
    <property type="entry name" value="EF-hand"/>
    <property type="match status" value="1"/>
</dbReference>
<dbReference type="PROSITE" id="PS00018">
    <property type="entry name" value="EF_HAND_1"/>
    <property type="match status" value="1"/>
</dbReference>
<dbReference type="PROSITE" id="PS50222">
    <property type="entry name" value="EF_HAND_2"/>
    <property type="match status" value="1"/>
</dbReference>
<keyword evidence="2" id="KW-0106">Calcium</keyword>
<organism evidence="4 5">
    <name type="scientific">Blepharisma stoltei</name>
    <dbReference type="NCBI Taxonomy" id="1481888"/>
    <lineage>
        <taxon>Eukaryota</taxon>
        <taxon>Sar</taxon>
        <taxon>Alveolata</taxon>
        <taxon>Ciliophora</taxon>
        <taxon>Postciliodesmatophora</taxon>
        <taxon>Heterotrichea</taxon>
        <taxon>Heterotrichida</taxon>
        <taxon>Blepharismidae</taxon>
        <taxon>Blepharisma</taxon>
    </lineage>
</organism>
<dbReference type="SMART" id="SM00054">
    <property type="entry name" value="EFh"/>
    <property type="match status" value="1"/>
</dbReference>
<proteinExistence type="predicted"/>
<dbReference type="PRINTS" id="PR00450">
    <property type="entry name" value="RECOVERIN"/>
</dbReference>
<comment type="caution">
    <text evidence="4">The sequence shown here is derived from an EMBL/GenBank/DDBJ whole genome shotgun (WGS) entry which is preliminary data.</text>
</comment>
<dbReference type="Gene3D" id="1.10.238.10">
    <property type="entry name" value="EF-hand"/>
    <property type="match status" value="1"/>
</dbReference>
<dbReference type="PANTHER" id="PTHR23056:SF110">
    <property type="entry name" value="CALMODULIN"/>
    <property type="match status" value="1"/>
</dbReference>
<keyword evidence="1" id="KW-0677">Repeat</keyword>
<dbReference type="AlphaFoldDB" id="A0AAU9JZI6"/>
<dbReference type="GO" id="GO:0019722">
    <property type="term" value="P:calcium-mediated signaling"/>
    <property type="evidence" value="ECO:0007669"/>
    <property type="project" value="InterPro"/>
</dbReference>